<dbReference type="RefSeq" id="WP_324267985.1">
    <property type="nucleotide sequence ID" value="NZ_JAWLNX010000019.1"/>
</dbReference>
<evidence type="ECO:0000256" key="1">
    <source>
        <dbReference type="ARBA" id="ARBA00022714"/>
    </source>
</evidence>
<keyword evidence="1" id="KW-0001">2Fe-2S</keyword>
<protein>
    <submittedName>
        <fullName evidence="8">Rieske (2Fe-2S) protein</fullName>
    </submittedName>
</protein>
<dbReference type="InterPro" id="IPR036922">
    <property type="entry name" value="Rieske_2Fe-2S_sf"/>
</dbReference>
<evidence type="ECO:0000256" key="4">
    <source>
        <dbReference type="ARBA" id="ARBA00023014"/>
    </source>
</evidence>
<name>A0ABU6AG12_9PSEU</name>
<evidence type="ECO:0000256" key="2">
    <source>
        <dbReference type="ARBA" id="ARBA00022723"/>
    </source>
</evidence>
<evidence type="ECO:0000256" key="6">
    <source>
        <dbReference type="ARBA" id="ARBA00038001"/>
    </source>
</evidence>
<organism evidence="8 9">
    <name type="scientific">Saccharopolyspora mangrovi</name>
    <dbReference type="NCBI Taxonomy" id="3082379"/>
    <lineage>
        <taxon>Bacteria</taxon>
        <taxon>Bacillati</taxon>
        <taxon>Actinomycetota</taxon>
        <taxon>Actinomycetes</taxon>
        <taxon>Pseudonocardiales</taxon>
        <taxon>Pseudonocardiaceae</taxon>
        <taxon>Saccharopolyspora</taxon>
    </lineage>
</organism>
<dbReference type="SUPFAM" id="SSF50022">
    <property type="entry name" value="ISP domain"/>
    <property type="match status" value="1"/>
</dbReference>
<comment type="cofactor">
    <cofactor evidence="5">
        <name>[2Fe-2S] cluster</name>
        <dbReference type="ChEBI" id="CHEBI:190135"/>
    </cofactor>
</comment>
<reference evidence="8 9" key="1">
    <citation type="submission" date="2023-10" db="EMBL/GenBank/DDBJ databases">
        <title>Saccharopolyspora sp. nov., isolated from mangrove soil.</title>
        <authorList>
            <person name="Lu Y."/>
            <person name="Liu W."/>
        </authorList>
    </citation>
    <scope>NUCLEOTIDE SEQUENCE [LARGE SCALE GENOMIC DNA]</scope>
    <source>
        <strain evidence="8 9">S2-29</strain>
    </source>
</reference>
<keyword evidence="3" id="KW-0408">Iron</keyword>
<dbReference type="CDD" id="cd03467">
    <property type="entry name" value="Rieske"/>
    <property type="match status" value="1"/>
</dbReference>
<dbReference type="InterPro" id="IPR017941">
    <property type="entry name" value="Rieske_2Fe-2S"/>
</dbReference>
<comment type="caution">
    <text evidence="8">The sequence shown here is derived from an EMBL/GenBank/DDBJ whole genome shotgun (WGS) entry which is preliminary data.</text>
</comment>
<dbReference type="Gene3D" id="2.102.10.10">
    <property type="entry name" value="Rieske [2Fe-2S] iron-sulphur domain"/>
    <property type="match status" value="1"/>
</dbReference>
<dbReference type="Proteomes" id="UP001327093">
    <property type="component" value="Unassembled WGS sequence"/>
</dbReference>
<evidence type="ECO:0000256" key="5">
    <source>
        <dbReference type="ARBA" id="ARBA00034078"/>
    </source>
</evidence>
<accession>A0ABU6AG12</accession>
<sequence length="117" mass="13091">MSSLIKVAPTSEFEDGRRIIVSHESGPIGVVRSGERYVAMADRCPHLAGPLSAGTITKTTVSDAPHEIELGYENGVVTCPWHHWEFDLTDGRCLTDKRLKATFYEVVIQDDWVHIRL</sequence>
<proteinExistence type="inferred from homology"/>
<feature type="domain" description="Rieske" evidence="7">
    <location>
        <begin position="5"/>
        <end position="115"/>
    </location>
</feature>
<keyword evidence="2" id="KW-0479">Metal-binding</keyword>
<dbReference type="PROSITE" id="PS51296">
    <property type="entry name" value="RIESKE"/>
    <property type="match status" value="1"/>
</dbReference>
<comment type="similarity">
    <text evidence="6">Belongs to the bacterial ring-hydroxylating dioxygenase ferredoxin component family.</text>
</comment>
<dbReference type="PANTHER" id="PTHR21496:SF0">
    <property type="entry name" value="RIESKE DOMAIN-CONTAINING PROTEIN"/>
    <property type="match status" value="1"/>
</dbReference>
<evidence type="ECO:0000313" key="9">
    <source>
        <dbReference type="Proteomes" id="UP001327093"/>
    </source>
</evidence>
<gene>
    <name evidence="8" type="ORF">R4I43_24185</name>
</gene>
<keyword evidence="4" id="KW-0411">Iron-sulfur</keyword>
<keyword evidence="9" id="KW-1185">Reference proteome</keyword>
<dbReference type="PANTHER" id="PTHR21496">
    <property type="entry name" value="FERREDOXIN-RELATED"/>
    <property type="match status" value="1"/>
</dbReference>
<dbReference type="EMBL" id="JAWLNX010000019">
    <property type="protein sequence ID" value="MEB3370508.1"/>
    <property type="molecule type" value="Genomic_DNA"/>
</dbReference>
<dbReference type="Pfam" id="PF00355">
    <property type="entry name" value="Rieske"/>
    <property type="match status" value="1"/>
</dbReference>
<evidence type="ECO:0000259" key="7">
    <source>
        <dbReference type="PROSITE" id="PS51296"/>
    </source>
</evidence>
<evidence type="ECO:0000256" key="3">
    <source>
        <dbReference type="ARBA" id="ARBA00023004"/>
    </source>
</evidence>
<evidence type="ECO:0000313" key="8">
    <source>
        <dbReference type="EMBL" id="MEB3370508.1"/>
    </source>
</evidence>